<comment type="caution">
    <text evidence="2">The sequence shown here is derived from an EMBL/GenBank/DDBJ whole genome shotgun (WGS) entry which is preliminary data.</text>
</comment>
<proteinExistence type="predicted"/>
<feature type="region of interest" description="Disordered" evidence="1">
    <location>
        <begin position="67"/>
        <end position="90"/>
    </location>
</feature>
<evidence type="ECO:0000313" key="3">
    <source>
        <dbReference type="Proteomes" id="UP001233172"/>
    </source>
</evidence>
<gene>
    <name evidence="2" type="ORF">Bpfe_018098</name>
</gene>
<keyword evidence="3" id="KW-1185">Reference proteome</keyword>
<reference evidence="2" key="1">
    <citation type="journal article" date="2023" name="PLoS Negl. Trop. Dis.">
        <title>A genome sequence for Biomphalaria pfeifferi, the major vector snail for the human-infecting parasite Schistosoma mansoni.</title>
        <authorList>
            <person name="Bu L."/>
            <person name="Lu L."/>
            <person name="Laidemitt M.R."/>
            <person name="Zhang S.M."/>
            <person name="Mutuku M."/>
            <person name="Mkoji G."/>
            <person name="Steinauer M."/>
            <person name="Loker E.S."/>
        </authorList>
    </citation>
    <scope>NUCLEOTIDE SEQUENCE</scope>
    <source>
        <strain evidence="2">KasaAsao</strain>
    </source>
</reference>
<accession>A0AAD8BDA5</accession>
<dbReference type="EMBL" id="JASAOG010000094">
    <property type="protein sequence ID" value="KAK0052514.1"/>
    <property type="molecule type" value="Genomic_DNA"/>
</dbReference>
<dbReference type="Proteomes" id="UP001233172">
    <property type="component" value="Unassembled WGS sequence"/>
</dbReference>
<feature type="region of interest" description="Disordered" evidence="1">
    <location>
        <begin position="116"/>
        <end position="137"/>
    </location>
</feature>
<evidence type="ECO:0000256" key="1">
    <source>
        <dbReference type="SAM" id="MobiDB-lite"/>
    </source>
</evidence>
<feature type="compositionally biased region" description="Low complexity" evidence="1">
    <location>
        <begin position="116"/>
        <end position="131"/>
    </location>
</feature>
<reference evidence="2" key="2">
    <citation type="submission" date="2023-04" db="EMBL/GenBank/DDBJ databases">
        <authorList>
            <person name="Bu L."/>
            <person name="Lu L."/>
            <person name="Laidemitt M.R."/>
            <person name="Zhang S.M."/>
            <person name="Mutuku M."/>
            <person name="Mkoji G."/>
            <person name="Steinauer M."/>
            <person name="Loker E.S."/>
        </authorList>
    </citation>
    <scope>NUCLEOTIDE SEQUENCE</scope>
    <source>
        <strain evidence="2">KasaAsao</strain>
        <tissue evidence="2">Whole Snail</tissue>
    </source>
</reference>
<evidence type="ECO:0000313" key="2">
    <source>
        <dbReference type="EMBL" id="KAK0052514.1"/>
    </source>
</evidence>
<name>A0AAD8BDA5_BIOPF</name>
<sequence length="137" mass="15237">MLMGGKIKSIEHLSATIPFDPLDLLRLINNRFIYSLVTLSRRDVSPLYRSPSPLFWRYLAPKRPVAKTARAKTSRRQNGGAKTSRTETIGPDVKPSFMFLMGWGAGGEDQVGASESFRLPSSLSSSTTRFSRVQSQT</sequence>
<protein>
    <submittedName>
        <fullName evidence="2">Uncharacterized protein</fullName>
    </submittedName>
</protein>
<organism evidence="2 3">
    <name type="scientific">Biomphalaria pfeifferi</name>
    <name type="common">Bloodfluke planorb</name>
    <name type="synonym">Freshwater snail</name>
    <dbReference type="NCBI Taxonomy" id="112525"/>
    <lineage>
        <taxon>Eukaryota</taxon>
        <taxon>Metazoa</taxon>
        <taxon>Spiralia</taxon>
        <taxon>Lophotrochozoa</taxon>
        <taxon>Mollusca</taxon>
        <taxon>Gastropoda</taxon>
        <taxon>Heterobranchia</taxon>
        <taxon>Euthyneura</taxon>
        <taxon>Panpulmonata</taxon>
        <taxon>Hygrophila</taxon>
        <taxon>Lymnaeoidea</taxon>
        <taxon>Planorbidae</taxon>
        <taxon>Biomphalaria</taxon>
    </lineage>
</organism>
<dbReference type="AlphaFoldDB" id="A0AAD8BDA5"/>
<feature type="compositionally biased region" description="Polar residues" evidence="1">
    <location>
        <begin position="76"/>
        <end position="87"/>
    </location>
</feature>